<evidence type="ECO:0000313" key="1">
    <source>
        <dbReference type="EMBL" id="AHJ62067.1"/>
    </source>
</evidence>
<name>A0AAN0VEX0_9PROT</name>
<sequence>MSSSLGSLSGMDFKPIRDEADLQAARVEMHRLMNNNPEPGSREHEMLGVWAILTGHYLASQADPKSTDPIALIRNAMAERSIPPRLLSAITRLPEEELSAILRKDIPLHTSHIEALCPALDLPLEALLKAHADSAAKR</sequence>
<proteinExistence type="predicted"/>
<dbReference type="EMBL" id="CP003181">
    <property type="protein sequence ID" value="AHJ62067.1"/>
    <property type="molecule type" value="Genomic_DNA"/>
</dbReference>
<protein>
    <submittedName>
        <fullName evidence="1">Uncharacterized protein</fullName>
    </submittedName>
</protein>
<dbReference type="Proteomes" id="UP000019438">
    <property type="component" value="Chromosome"/>
</dbReference>
<reference evidence="2" key="1">
    <citation type="submission" date="2012-06" db="EMBL/GenBank/DDBJ databases">
        <title>Genome analysis of multiple Granulibacter bethesdensis isolates demonstrates substantial genome diversity.</title>
        <authorList>
            <person name="Greenberg D.E."/>
            <person name="Porcella S.F."/>
            <person name="Zarember K."/>
            <person name="Zelazny A.M."/>
            <person name="Bruno D."/>
            <person name="Martens C."/>
            <person name="Barbian K.D."/>
            <person name="Jaske E."/>
            <person name="Holland S.M."/>
        </authorList>
    </citation>
    <scope>NUCLEOTIDE SEQUENCE [LARGE SCALE GENOMIC DNA]</scope>
    <source>
        <strain evidence="2">CGDNIH3</strain>
    </source>
</reference>
<organism evidence="1 2">
    <name type="scientific">Granulibacter bethesdensis</name>
    <dbReference type="NCBI Taxonomy" id="364410"/>
    <lineage>
        <taxon>Bacteria</taxon>
        <taxon>Pseudomonadati</taxon>
        <taxon>Pseudomonadota</taxon>
        <taxon>Alphaproteobacteria</taxon>
        <taxon>Acetobacterales</taxon>
        <taxon>Acetobacteraceae</taxon>
        <taxon>Granulibacter</taxon>
    </lineage>
</organism>
<accession>A0AAN0VEX0</accession>
<dbReference type="AlphaFoldDB" id="A0AAN0VEX0"/>
<dbReference type="KEGG" id="gbh:GbCGDNIH2_0306"/>
<evidence type="ECO:0000313" key="2">
    <source>
        <dbReference type="Proteomes" id="UP000019438"/>
    </source>
</evidence>
<dbReference type="KEGG" id="gbc:GbCGDNIH3_0306"/>
<gene>
    <name evidence="1" type="ORF">GbCGDNIH3_0306</name>
</gene>